<reference evidence="2" key="1">
    <citation type="journal article" date="2023" name="bioRxiv">
        <title>Improved chromosome-level genome assembly for marigold (Tagetes erecta).</title>
        <authorList>
            <person name="Jiang F."/>
            <person name="Yuan L."/>
            <person name="Wang S."/>
            <person name="Wang H."/>
            <person name="Xu D."/>
            <person name="Wang A."/>
            <person name="Fan W."/>
        </authorList>
    </citation>
    <scope>NUCLEOTIDE SEQUENCE</scope>
    <source>
        <strain evidence="2">WSJ</strain>
        <tissue evidence="2">Leaf</tissue>
    </source>
</reference>
<dbReference type="AlphaFoldDB" id="A0AAD8KR62"/>
<feature type="region of interest" description="Disordered" evidence="1">
    <location>
        <begin position="67"/>
        <end position="123"/>
    </location>
</feature>
<sequence length="123" mass="14340">MLYSSLDCTFASLGFAFGSNSGVSAVQISIDFYDKLVEEKKKRVLAKQEAPLKWQQKLEAVIEANERKLKRRKRRSVSYDSDSESSQEVKRSKKKSHKKHRKHSDNEKKEKRSKHKPKRRSSS</sequence>
<organism evidence="2 3">
    <name type="scientific">Tagetes erecta</name>
    <name type="common">African marigold</name>
    <dbReference type="NCBI Taxonomy" id="13708"/>
    <lineage>
        <taxon>Eukaryota</taxon>
        <taxon>Viridiplantae</taxon>
        <taxon>Streptophyta</taxon>
        <taxon>Embryophyta</taxon>
        <taxon>Tracheophyta</taxon>
        <taxon>Spermatophyta</taxon>
        <taxon>Magnoliopsida</taxon>
        <taxon>eudicotyledons</taxon>
        <taxon>Gunneridae</taxon>
        <taxon>Pentapetalae</taxon>
        <taxon>asterids</taxon>
        <taxon>campanulids</taxon>
        <taxon>Asterales</taxon>
        <taxon>Asteraceae</taxon>
        <taxon>Asteroideae</taxon>
        <taxon>Heliantheae alliance</taxon>
        <taxon>Tageteae</taxon>
        <taxon>Tagetes</taxon>
    </lineage>
</organism>
<name>A0AAD8KR62_TARER</name>
<dbReference type="PANTHER" id="PTHR37715">
    <property type="entry name" value="OS01G0120700 PROTEIN"/>
    <property type="match status" value="1"/>
</dbReference>
<evidence type="ECO:0000256" key="1">
    <source>
        <dbReference type="SAM" id="MobiDB-lite"/>
    </source>
</evidence>
<feature type="compositionally biased region" description="Basic residues" evidence="1">
    <location>
        <begin position="111"/>
        <end position="123"/>
    </location>
</feature>
<proteinExistence type="predicted"/>
<evidence type="ECO:0000313" key="3">
    <source>
        <dbReference type="Proteomes" id="UP001229421"/>
    </source>
</evidence>
<dbReference type="Proteomes" id="UP001229421">
    <property type="component" value="Unassembled WGS sequence"/>
</dbReference>
<evidence type="ECO:0000313" key="2">
    <source>
        <dbReference type="EMBL" id="KAK1427582.1"/>
    </source>
</evidence>
<feature type="compositionally biased region" description="Basic residues" evidence="1">
    <location>
        <begin position="91"/>
        <end position="103"/>
    </location>
</feature>
<dbReference type="EMBL" id="JAUHHV010000004">
    <property type="protein sequence ID" value="KAK1427582.1"/>
    <property type="molecule type" value="Genomic_DNA"/>
</dbReference>
<gene>
    <name evidence="2" type="ORF">QVD17_16270</name>
</gene>
<comment type="caution">
    <text evidence="2">The sequence shown here is derived from an EMBL/GenBank/DDBJ whole genome shotgun (WGS) entry which is preliminary data.</text>
</comment>
<keyword evidence="3" id="KW-1185">Reference proteome</keyword>
<accession>A0AAD8KR62</accession>
<dbReference type="PANTHER" id="PTHR37715:SF1">
    <property type="entry name" value="OS01G0120700 PROTEIN"/>
    <property type="match status" value="1"/>
</dbReference>
<protein>
    <submittedName>
        <fullName evidence="2">Uncharacterized protein</fullName>
    </submittedName>
</protein>